<dbReference type="EMBL" id="QXFJ01000010">
    <property type="protein sequence ID" value="RIV72908.1"/>
    <property type="molecule type" value="Genomic_DNA"/>
</dbReference>
<dbReference type="AlphaFoldDB" id="A0A418NA29"/>
<accession>A0A418NA29</accession>
<keyword evidence="4" id="KW-1185">Reference proteome</keyword>
<dbReference type="RefSeq" id="WP_119639123.1">
    <property type="nucleotide sequence ID" value="NZ_QXFJ01000010.1"/>
</dbReference>
<dbReference type="EMBL" id="VNWL01000009">
    <property type="protein sequence ID" value="TXK05415.1"/>
    <property type="molecule type" value="Genomic_DNA"/>
</dbReference>
<organism evidence="1 3">
    <name type="scientific">Flagellimonas aequoris</name>
    <dbReference type="NCBI Taxonomy" id="2306997"/>
    <lineage>
        <taxon>Bacteria</taxon>
        <taxon>Pseudomonadati</taxon>
        <taxon>Bacteroidota</taxon>
        <taxon>Flavobacteriia</taxon>
        <taxon>Flavobacteriales</taxon>
        <taxon>Flavobacteriaceae</taxon>
        <taxon>Flagellimonas</taxon>
    </lineage>
</organism>
<evidence type="ECO:0000313" key="4">
    <source>
        <dbReference type="Proteomes" id="UP000321528"/>
    </source>
</evidence>
<evidence type="ECO:0000313" key="2">
    <source>
        <dbReference type="EMBL" id="TXK05415.1"/>
    </source>
</evidence>
<dbReference type="OrthoDB" id="9799921at2"/>
<gene>
    <name evidence="1" type="ORF">D2U88_04570</name>
    <name evidence="2" type="ORF">FQ019_04545</name>
</gene>
<evidence type="ECO:0000313" key="1">
    <source>
        <dbReference type="EMBL" id="RIV72908.1"/>
    </source>
</evidence>
<name>A0A418NA29_9FLAO</name>
<comment type="caution">
    <text evidence="1">The sequence shown here is derived from an EMBL/GenBank/DDBJ whole genome shotgun (WGS) entry which is preliminary data.</text>
</comment>
<sequence>MAEIVRKRTIRPSTRKATSFNYRVDVAKVLADDILLVEVGHESKDFKKTYTFNGSDLANKNNISFRVRDYGTHIDVQWSGAQPSKSSTR</sequence>
<reference evidence="1 3" key="1">
    <citation type="submission" date="2018-08" db="EMBL/GenBank/DDBJ databases">
        <title>Proposal of Muricauda 72 sp.nov. and Muricauda NH166 sp.nov., isolated from seawater.</title>
        <authorList>
            <person name="Cheng H."/>
            <person name="Wu Y.-H."/>
            <person name="Guo L.-L."/>
            <person name="Xu X.-W."/>
        </authorList>
    </citation>
    <scope>NUCLEOTIDE SEQUENCE [LARGE SCALE GENOMIC DNA]</scope>
    <source>
        <strain evidence="1 3">NH166</strain>
    </source>
</reference>
<dbReference type="Proteomes" id="UP000284189">
    <property type="component" value="Unassembled WGS sequence"/>
</dbReference>
<reference evidence="2 4" key="2">
    <citation type="submission" date="2019-07" db="EMBL/GenBank/DDBJ databases">
        <title>Draft genome of two Muricauda strains isolated from deep sea.</title>
        <authorList>
            <person name="Sun C."/>
        </authorList>
    </citation>
    <scope>NUCLEOTIDE SEQUENCE [LARGE SCALE GENOMIC DNA]</scope>
    <source>
        <strain evidence="2 4">NH166</strain>
    </source>
</reference>
<protein>
    <submittedName>
        <fullName evidence="1">Uncharacterized protein</fullName>
    </submittedName>
</protein>
<evidence type="ECO:0000313" key="3">
    <source>
        <dbReference type="Proteomes" id="UP000284189"/>
    </source>
</evidence>
<dbReference type="Proteomes" id="UP000321528">
    <property type="component" value="Unassembled WGS sequence"/>
</dbReference>
<proteinExistence type="predicted"/>